<comment type="caution">
    <text evidence="2">The sequence shown here is derived from an EMBL/GenBank/DDBJ whole genome shotgun (WGS) entry which is preliminary data.</text>
</comment>
<keyword evidence="1" id="KW-0472">Membrane</keyword>
<keyword evidence="3" id="KW-1185">Reference proteome</keyword>
<gene>
    <name evidence="2" type="ORF">CR513_10427</name>
</gene>
<dbReference type="OrthoDB" id="1432083at2759"/>
<evidence type="ECO:0000313" key="2">
    <source>
        <dbReference type="EMBL" id="RDY05706.1"/>
    </source>
</evidence>
<sequence>MRLSHYEVPMYIVGSKVAPKILIFIVGNDVVPQTMIFVLLFTFCIGDFALIDYDIRVGSSWLEDATETDIDFHTKKSHHHIMTRILTDLRKMFHLEGQSLNLIQFNSAHLYGFIYPLHIQSIGNKSSESQTYLQKRLFEG</sequence>
<feature type="transmembrane region" description="Helical" evidence="1">
    <location>
        <begin position="21"/>
        <end position="43"/>
    </location>
</feature>
<evidence type="ECO:0000256" key="1">
    <source>
        <dbReference type="SAM" id="Phobius"/>
    </source>
</evidence>
<accession>A0A371HSE0</accession>
<dbReference type="EMBL" id="QJKJ01001828">
    <property type="protein sequence ID" value="RDY05706.1"/>
    <property type="molecule type" value="Genomic_DNA"/>
</dbReference>
<evidence type="ECO:0000313" key="3">
    <source>
        <dbReference type="Proteomes" id="UP000257109"/>
    </source>
</evidence>
<proteinExistence type="predicted"/>
<feature type="non-terminal residue" evidence="2">
    <location>
        <position position="1"/>
    </location>
</feature>
<keyword evidence="1" id="KW-0812">Transmembrane</keyword>
<organism evidence="2 3">
    <name type="scientific">Mucuna pruriens</name>
    <name type="common">Velvet bean</name>
    <name type="synonym">Dolichos pruriens</name>
    <dbReference type="NCBI Taxonomy" id="157652"/>
    <lineage>
        <taxon>Eukaryota</taxon>
        <taxon>Viridiplantae</taxon>
        <taxon>Streptophyta</taxon>
        <taxon>Embryophyta</taxon>
        <taxon>Tracheophyta</taxon>
        <taxon>Spermatophyta</taxon>
        <taxon>Magnoliopsida</taxon>
        <taxon>eudicotyledons</taxon>
        <taxon>Gunneridae</taxon>
        <taxon>Pentapetalae</taxon>
        <taxon>rosids</taxon>
        <taxon>fabids</taxon>
        <taxon>Fabales</taxon>
        <taxon>Fabaceae</taxon>
        <taxon>Papilionoideae</taxon>
        <taxon>50 kb inversion clade</taxon>
        <taxon>NPAAA clade</taxon>
        <taxon>indigoferoid/millettioid clade</taxon>
        <taxon>Phaseoleae</taxon>
        <taxon>Mucuna</taxon>
    </lineage>
</organism>
<name>A0A371HSE0_MUCPR</name>
<protein>
    <submittedName>
        <fullName evidence="2">Uncharacterized protein</fullName>
    </submittedName>
</protein>
<keyword evidence="1" id="KW-1133">Transmembrane helix</keyword>
<dbReference type="AlphaFoldDB" id="A0A371HSE0"/>
<dbReference type="Proteomes" id="UP000257109">
    <property type="component" value="Unassembled WGS sequence"/>
</dbReference>
<reference evidence="2" key="1">
    <citation type="submission" date="2018-05" db="EMBL/GenBank/DDBJ databases">
        <title>Draft genome of Mucuna pruriens seed.</title>
        <authorList>
            <person name="Nnadi N.E."/>
            <person name="Vos R."/>
            <person name="Hasami M.H."/>
            <person name="Devisetty U.K."/>
            <person name="Aguiy J.C."/>
        </authorList>
    </citation>
    <scope>NUCLEOTIDE SEQUENCE [LARGE SCALE GENOMIC DNA]</scope>
    <source>
        <strain evidence="2">JCA_2017</strain>
    </source>
</reference>